<evidence type="ECO:0000256" key="1">
    <source>
        <dbReference type="SAM" id="SignalP"/>
    </source>
</evidence>
<dbReference type="RefSeq" id="WP_070973054.1">
    <property type="nucleotide sequence ID" value="NZ_CP017715.1"/>
</dbReference>
<dbReference type="OrthoDB" id="5621714at2"/>
<feature type="chain" id="PRO_5009442118" evidence="1">
    <location>
        <begin position="32"/>
        <end position="330"/>
    </location>
</feature>
<dbReference type="InterPro" id="IPR015168">
    <property type="entry name" value="SsuA/THI5"/>
</dbReference>
<gene>
    <name evidence="3" type="ORF">BKP64_17820</name>
</gene>
<dbReference type="AlphaFoldDB" id="A0A1D9GR36"/>
<dbReference type="EMBL" id="CP017715">
    <property type="protein sequence ID" value="AOY89870.1"/>
    <property type="molecule type" value="Genomic_DNA"/>
</dbReference>
<keyword evidence="4" id="KW-1185">Reference proteome</keyword>
<dbReference type="Gene3D" id="3.40.190.10">
    <property type="entry name" value="Periplasmic binding protein-like II"/>
    <property type="match status" value="2"/>
</dbReference>
<proteinExistence type="predicted"/>
<dbReference type="Pfam" id="PF09084">
    <property type="entry name" value="NMT1"/>
    <property type="match status" value="1"/>
</dbReference>
<keyword evidence="1" id="KW-0732">Signal</keyword>
<protein>
    <submittedName>
        <fullName evidence="3">ABC transporter substrate-binding protein</fullName>
    </submittedName>
</protein>
<dbReference type="Proteomes" id="UP000177445">
    <property type="component" value="Chromosome"/>
</dbReference>
<name>A0A1D9GR36_9GAMM</name>
<dbReference type="KEGG" id="msq:BKP64_17820"/>
<accession>A0A1D9GR36</accession>
<sequence>MNLQQRKPGLSALIAGLALALLQLSATVAFADQGEPLPELSVSVLQFGTAHWELDHIVHRKLDREHGYQLSLKLVANLPASRLAVTSGSVNGAVADLLWAQTRFEAGTPYLYVPFSSQIGAVVVSEQSSIRTVADLAGKRIGVAGGPGSKGWILLQKVAGQQGIKLEESSEIQYAAPPLLSQALKRGQVDVIVTYWHFAARLRGEGGWRSAFGMADLLTELGLDRTLPVLGYVFPANWAENHGSLIDRFAASLHRAKAELAESETYWQRLRPLMGEPGDEVFAALREGFVAGRPAPQTDRRITDLQRLMVLTGAAPDNLMPANLFYRAQP</sequence>
<dbReference type="STRING" id="1874317.BKP64_17820"/>
<evidence type="ECO:0000259" key="2">
    <source>
        <dbReference type="Pfam" id="PF09084"/>
    </source>
</evidence>
<feature type="domain" description="SsuA/THI5-like" evidence="2">
    <location>
        <begin position="116"/>
        <end position="258"/>
    </location>
</feature>
<feature type="signal peptide" evidence="1">
    <location>
        <begin position="1"/>
        <end position="31"/>
    </location>
</feature>
<dbReference type="PANTHER" id="PTHR30024:SF48">
    <property type="entry name" value="ABC TRANSPORTER SUBSTRATE-BINDING PROTEIN"/>
    <property type="match status" value="1"/>
</dbReference>
<dbReference type="SUPFAM" id="SSF53850">
    <property type="entry name" value="Periplasmic binding protein-like II"/>
    <property type="match status" value="1"/>
</dbReference>
<reference evidence="3 4" key="1">
    <citation type="submission" date="2016-10" db="EMBL/GenBank/DDBJ databases">
        <title>Marinobacter salinus sp. nov., a moderately halophilic bacterium isolated from a tidal flat environment.</title>
        <authorList>
            <person name="Park S.-J."/>
        </authorList>
    </citation>
    <scope>NUCLEOTIDE SEQUENCE [LARGE SCALE GENOMIC DNA]</scope>
    <source>
        <strain evidence="3 4">Hb8</strain>
    </source>
</reference>
<evidence type="ECO:0000313" key="4">
    <source>
        <dbReference type="Proteomes" id="UP000177445"/>
    </source>
</evidence>
<organism evidence="3 4">
    <name type="scientific">Marinobacter salinus</name>
    <dbReference type="NCBI Taxonomy" id="1874317"/>
    <lineage>
        <taxon>Bacteria</taxon>
        <taxon>Pseudomonadati</taxon>
        <taxon>Pseudomonadota</taxon>
        <taxon>Gammaproteobacteria</taxon>
        <taxon>Pseudomonadales</taxon>
        <taxon>Marinobacteraceae</taxon>
        <taxon>Marinobacter</taxon>
    </lineage>
</organism>
<evidence type="ECO:0000313" key="3">
    <source>
        <dbReference type="EMBL" id="AOY89870.1"/>
    </source>
</evidence>
<dbReference type="PANTHER" id="PTHR30024">
    <property type="entry name" value="ALIPHATIC SULFONATES-BINDING PROTEIN-RELATED"/>
    <property type="match status" value="1"/>
</dbReference>